<dbReference type="GO" id="GO:0005743">
    <property type="term" value="C:mitochondrial inner membrane"/>
    <property type="evidence" value="ECO:0007669"/>
    <property type="project" value="TreeGrafter"/>
</dbReference>
<protein>
    <recommendedName>
        <fullName evidence="3">Mitochondrial K+-H+ exchange-related-domain-containing protein</fullName>
    </recommendedName>
</protein>
<organism evidence="2">
    <name type="scientific">Psilocybe cubensis</name>
    <name type="common">Psychedelic mushroom</name>
    <name type="synonym">Stropharia cubensis</name>
    <dbReference type="NCBI Taxonomy" id="181762"/>
    <lineage>
        <taxon>Eukaryota</taxon>
        <taxon>Fungi</taxon>
        <taxon>Dikarya</taxon>
        <taxon>Basidiomycota</taxon>
        <taxon>Agaricomycotina</taxon>
        <taxon>Agaricomycetes</taxon>
        <taxon>Agaricomycetidae</taxon>
        <taxon>Agaricales</taxon>
        <taxon>Agaricineae</taxon>
        <taxon>Strophariaceae</taxon>
        <taxon>Psilocybe</taxon>
    </lineage>
</organism>
<dbReference type="PANTHER" id="PTHR28062:SF1">
    <property type="entry name" value="TRANSMEMBRANE PROTEIN"/>
    <property type="match status" value="1"/>
</dbReference>
<dbReference type="OrthoDB" id="5562676at2759"/>
<proteinExistence type="predicted"/>
<dbReference type="AlphaFoldDB" id="A0A8H8CG72"/>
<evidence type="ECO:0000256" key="1">
    <source>
        <dbReference type="SAM" id="Phobius"/>
    </source>
</evidence>
<dbReference type="GO" id="GO:1902600">
    <property type="term" value="P:proton transmembrane transport"/>
    <property type="evidence" value="ECO:0007669"/>
    <property type="project" value="TreeGrafter"/>
</dbReference>
<dbReference type="GO" id="GO:0006813">
    <property type="term" value="P:potassium ion transport"/>
    <property type="evidence" value="ECO:0007669"/>
    <property type="project" value="TreeGrafter"/>
</dbReference>
<evidence type="ECO:0000313" key="2">
    <source>
        <dbReference type="EMBL" id="KAG5165092.1"/>
    </source>
</evidence>
<dbReference type="InterPro" id="IPR018786">
    <property type="entry name" value="Mit_KHE1"/>
</dbReference>
<keyword evidence="1" id="KW-1133">Transmembrane helix</keyword>
<reference evidence="2" key="1">
    <citation type="submission" date="2021-02" db="EMBL/GenBank/DDBJ databases">
        <title>Psilocybe cubensis genome.</title>
        <authorList>
            <person name="Mckernan K.J."/>
            <person name="Crawford S."/>
            <person name="Trippe A."/>
            <person name="Kane L.T."/>
            <person name="Mclaughlin S."/>
        </authorList>
    </citation>
    <scope>NUCLEOTIDE SEQUENCE [LARGE SCALE GENOMIC DNA]</scope>
    <source>
        <strain evidence="2">MGC-MH-2018</strain>
    </source>
</reference>
<accession>A0A8H8CG72</accession>
<dbReference type="Pfam" id="PF10173">
    <property type="entry name" value="Mit_KHE1"/>
    <property type="match status" value="1"/>
</dbReference>
<gene>
    <name evidence="2" type="ORF">JR316_009787</name>
</gene>
<evidence type="ECO:0008006" key="3">
    <source>
        <dbReference type="Google" id="ProtNLM"/>
    </source>
</evidence>
<sequence length="314" mass="35010">MVALPALKKIRIVALPLTRPSGTMLSSGQLGRLTYYQFQISAKQKQASASEKGQVAVDGEAEVEKKGWLPEEGVTNWVSKKAADIWAGFGKAKGGWKLKTFQLGEKMVDRLEFEELALKSFDPSMGPSITQLKRSPVLDKKKPTIIPLIYPPSQLTPSAALSELSAYTGHRMPRHRRGFFFWMAVAPLTAPFMLIPIVPNLPFFFCVWRSWSHYRAYKSSQYLHSLLEHRLIVPEASDELDQVYQTHSIPPPPLQPSSTAFDTDVPRHALLLDRDAVPAILSLLSLKTESTAAADLYRAVEQARVRVSSGRAQL</sequence>
<keyword evidence="1" id="KW-0812">Transmembrane</keyword>
<feature type="transmembrane region" description="Helical" evidence="1">
    <location>
        <begin position="179"/>
        <end position="198"/>
    </location>
</feature>
<comment type="caution">
    <text evidence="2">The sequence shown here is derived from an EMBL/GenBank/DDBJ whole genome shotgun (WGS) entry which is preliminary data.</text>
</comment>
<name>A0A8H8CG72_PSICU</name>
<dbReference type="EMBL" id="JAFIQS010000010">
    <property type="protein sequence ID" value="KAG5165092.1"/>
    <property type="molecule type" value="Genomic_DNA"/>
</dbReference>
<keyword evidence="1" id="KW-0472">Membrane</keyword>
<dbReference type="PANTHER" id="PTHR28062">
    <property type="entry name" value="K+-H+ EXCHANGE-LIKE PROTEIN"/>
    <property type="match status" value="1"/>
</dbReference>